<protein>
    <submittedName>
        <fullName evidence="2">Glycosyltransferase involved in cell wall biosynthesis</fullName>
    </submittedName>
</protein>
<dbReference type="SUPFAM" id="SSF53448">
    <property type="entry name" value="Nucleotide-diphospho-sugar transferases"/>
    <property type="match status" value="1"/>
</dbReference>
<dbReference type="EMBL" id="JACHOP010000031">
    <property type="protein sequence ID" value="MBB5759966.1"/>
    <property type="molecule type" value="Genomic_DNA"/>
</dbReference>
<reference evidence="2 3" key="1">
    <citation type="submission" date="2020-08" db="EMBL/GenBank/DDBJ databases">
        <title>Genomic Encyclopedia of Type Strains, Phase IV (KMG-IV): sequencing the most valuable type-strain genomes for metagenomic binning, comparative biology and taxonomic classification.</title>
        <authorList>
            <person name="Goeker M."/>
        </authorList>
    </citation>
    <scope>NUCLEOTIDE SEQUENCE [LARGE SCALE GENOMIC DNA]</scope>
    <source>
        <strain evidence="2 3">DSM 2163</strain>
    </source>
</reference>
<keyword evidence="3" id="KW-1185">Reference proteome</keyword>
<dbReference type="Gene3D" id="3.90.550.10">
    <property type="entry name" value="Spore Coat Polysaccharide Biosynthesis Protein SpsA, Chain A"/>
    <property type="match status" value="1"/>
</dbReference>
<organism evidence="2 3">
    <name type="scientific">Methylorubrum rhodinum</name>
    <dbReference type="NCBI Taxonomy" id="29428"/>
    <lineage>
        <taxon>Bacteria</taxon>
        <taxon>Pseudomonadati</taxon>
        <taxon>Pseudomonadota</taxon>
        <taxon>Alphaproteobacteria</taxon>
        <taxon>Hyphomicrobiales</taxon>
        <taxon>Methylobacteriaceae</taxon>
        <taxon>Methylorubrum</taxon>
    </lineage>
</organism>
<dbReference type="PANTHER" id="PTHR43685">
    <property type="entry name" value="GLYCOSYLTRANSFERASE"/>
    <property type="match status" value="1"/>
</dbReference>
<dbReference type="RefSeq" id="WP_183573513.1">
    <property type="nucleotide sequence ID" value="NZ_JACHOP010000031.1"/>
</dbReference>
<dbReference type="PANTHER" id="PTHR43685:SF2">
    <property type="entry name" value="GLYCOSYLTRANSFERASE 2-LIKE DOMAIN-CONTAINING PROTEIN"/>
    <property type="match status" value="1"/>
</dbReference>
<dbReference type="CDD" id="cd00761">
    <property type="entry name" value="Glyco_tranf_GTA_type"/>
    <property type="match status" value="1"/>
</dbReference>
<dbReference type="GO" id="GO:0016740">
    <property type="term" value="F:transferase activity"/>
    <property type="evidence" value="ECO:0007669"/>
    <property type="project" value="UniProtKB-KW"/>
</dbReference>
<dbReference type="AlphaFoldDB" id="A0A840ZQT4"/>
<comment type="caution">
    <text evidence="2">The sequence shown here is derived from an EMBL/GenBank/DDBJ whole genome shotgun (WGS) entry which is preliminary data.</text>
</comment>
<gene>
    <name evidence="2" type="ORF">HNR00_004704</name>
</gene>
<dbReference type="Pfam" id="PF00535">
    <property type="entry name" value="Glycos_transf_2"/>
    <property type="match status" value="1"/>
</dbReference>
<evidence type="ECO:0000313" key="2">
    <source>
        <dbReference type="EMBL" id="MBB5759966.1"/>
    </source>
</evidence>
<name>A0A840ZQT4_9HYPH</name>
<dbReference type="Proteomes" id="UP000583454">
    <property type="component" value="Unassembled WGS sequence"/>
</dbReference>
<dbReference type="InterPro" id="IPR001173">
    <property type="entry name" value="Glyco_trans_2-like"/>
</dbReference>
<dbReference type="InterPro" id="IPR029044">
    <property type="entry name" value="Nucleotide-diphossugar_trans"/>
</dbReference>
<proteinExistence type="predicted"/>
<evidence type="ECO:0000313" key="3">
    <source>
        <dbReference type="Proteomes" id="UP000583454"/>
    </source>
</evidence>
<feature type="domain" description="Glycosyltransferase 2-like" evidence="1">
    <location>
        <begin position="4"/>
        <end position="121"/>
    </location>
</feature>
<dbReference type="InterPro" id="IPR050834">
    <property type="entry name" value="Glycosyltransf_2"/>
</dbReference>
<keyword evidence="2" id="KW-0808">Transferase</keyword>
<accession>A0A840ZQT4</accession>
<sequence length="222" mass="24369">MRTSVVIPVFNGADRLAQAVASVRPELREGDEIVVVDDGSTDGTPDLIRSLGGDIVALRQDNAGPAAARNRGLRAATGEAIAFLDHDDLWTAGRQEALRAALEADAEIAVAMGRTVVVNDTSVPVAPDDPRRALTHRPWHLGSLLVRRWAFDRIGPFREDLIQAEDGDWYMRTREAGLRFAAVDHDTTLYRLHTTNLTRDVQGARDGLMACLKSALDRRRGR</sequence>
<evidence type="ECO:0000259" key="1">
    <source>
        <dbReference type="Pfam" id="PF00535"/>
    </source>
</evidence>